<dbReference type="Proteomes" id="UP000275777">
    <property type="component" value="Chromosome"/>
</dbReference>
<evidence type="ECO:0000313" key="3">
    <source>
        <dbReference type="EMBL" id="VEB43858.1"/>
    </source>
</evidence>
<dbReference type="InterPro" id="IPR041166">
    <property type="entry name" value="Rubredoxin_2"/>
</dbReference>
<dbReference type="GO" id="GO:0046872">
    <property type="term" value="F:metal ion binding"/>
    <property type="evidence" value="ECO:0007669"/>
    <property type="project" value="UniProtKB-KW"/>
</dbReference>
<dbReference type="Pfam" id="PF18073">
    <property type="entry name" value="Zn_ribbon_LapB"/>
    <property type="match status" value="1"/>
</dbReference>
<organism evidence="3 4">
    <name type="scientific">Chromobacterium violaceum</name>
    <dbReference type="NCBI Taxonomy" id="536"/>
    <lineage>
        <taxon>Bacteria</taxon>
        <taxon>Pseudomonadati</taxon>
        <taxon>Pseudomonadota</taxon>
        <taxon>Betaproteobacteria</taxon>
        <taxon>Neisseriales</taxon>
        <taxon>Chromobacteriaceae</taxon>
        <taxon>Chromobacterium</taxon>
    </lineage>
</organism>
<reference evidence="3 4" key="1">
    <citation type="submission" date="2018-12" db="EMBL/GenBank/DDBJ databases">
        <authorList>
            <consortium name="Pathogen Informatics"/>
        </authorList>
    </citation>
    <scope>NUCLEOTIDE SEQUENCE [LARGE SCALE GENOMIC DNA]</scope>
    <source>
        <strain evidence="3 4">NCTC9695</strain>
    </source>
</reference>
<evidence type="ECO:0000313" key="4">
    <source>
        <dbReference type="Proteomes" id="UP000275777"/>
    </source>
</evidence>
<accession>A0A3S4HJX8</accession>
<protein>
    <submittedName>
        <fullName evidence="3">DNA repair protein RadA</fullName>
    </submittedName>
</protein>
<dbReference type="AlphaFoldDB" id="A0A3S4HJX8"/>
<proteinExistence type="predicted"/>
<evidence type="ECO:0000259" key="2">
    <source>
        <dbReference type="Pfam" id="PF18073"/>
    </source>
</evidence>
<name>A0A3S4HJX8_CHRVL</name>
<gene>
    <name evidence="3" type="ORF">NCTC9695_04318</name>
</gene>
<feature type="domain" description="LapB rubredoxin metal binding" evidence="2">
    <location>
        <begin position="8"/>
        <end position="35"/>
    </location>
</feature>
<keyword evidence="1" id="KW-0479">Metal-binding</keyword>
<evidence type="ECO:0000256" key="1">
    <source>
        <dbReference type="ARBA" id="ARBA00022723"/>
    </source>
</evidence>
<sequence>MAKNKTVFSCTECGGQSPKWQGQCPHCSAWNTLVEAVAAPAAASPRFQSWAANVTKVQKLSEVQTEETRAIRPASTNWTACWAAASCAARWC</sequence>
<dbReference type="EMBL" id="LR134182">
    <property type="protein sequence ID" value="VEB43858.1"/>
    <property type="molecule type" value="Genomic_DNA"/>
</dbReference>